<name>A0ABW5BHW4_9PROT</name>
<sequence length="574" mass="60426">MANKSGDKSKKSPTSSNSKVPTSVADKDKNSLSSVQESPANEIITAFGGLRPLANKLGIAVSTVQGWKERDSIPAARHEEILQAAAKSKITLDVTRVRESDNLQNEPTEQDQTTSLKPDSKSDSKPVMQSSDASTGKSSFSKSPIPEIKSSVPSSGSKSSADKSFGDSGHGPKTDKKESDLTSGIDPQLVVVRKGGGLNSFLYGMGFCALAVAGIVFFRGHWLPLVENIPSLGGDISKTSVVDLEDRIVGLEQYAFSNQNQTVDPNRFLALSEDVRILKLDQSELDRQLSDLTSGGVVVKTGDIDQGLMDSLRGDMRKTQDRLQELEIALATDGSSGVGAIPSTTPSTGTSSSDSVSLQQLSALKSQLSSLITEVSDLKTRKVASPGKTKVPATEDVYLALGVLQLRDALRGSGPFIKELDLVRAVASTNSTVQDLISPLSSFAASGLPSLTELRAGFPAAARNALSADKIAGGQSWVDKALGRVSDVISIRPIEVLDGVGTSSVLARAENYMVEGDLSGALRELESLTSAASRGMENWLVLAKQRQEGERVSGKLALLLIGVTEQGSGVGGVQ</sequence>
<evidence type="ECO:0000256" key="3">
    <source>
        <dbReference type="ARBA" id="ARBA00022989"/>
    </source>
</evidence>
<dbReference type="InterPro" id="IPR010982">
    <property type="entry name" value="Lambda_DNA-bd_dom_sf"/>
</dbReference>
<evidence type="ECO:0000256" key="1">
    <source>
        <dbReference type="ARBA" id="ARBA00004370"/>
    </source>
</evidence>
<evidence type="ECO:0000256" key="2">
    <source>
        <dbReference type="ARBA" id="ARBA00022692"/>
    </source>
</evidence>
<keyword evidence="2 6" id="KW-0812">Transmembrane</keyword>
<dbReference type="Gene3D" id="1.10.260.40">
    <property type="entry name" value="lambda repressor-like DNA-binding domains"/>
    <property type="match status" value="1"/>
</dbReference>
<evidence type="ECO:0000313" key="7">
    <source>
        <dbReference type="EMBL" id="MFD2205005.1"/>
    </source>
</evidence>
<gene>
    <name evidence="7" type="ORF">ACFSKO_05270</name>
</gene>
<dbReference type="Proteomes" id="UP001597294">
    <property type="component" value="Unassembled WGS sequence"/>
</dbReference>
<comment type="subcellular location">
    <subcellularLocation>
        <location evidence="1">Membrane</location>
    </subcellularLocation>
</comment>
<dbReference type="EMBL" id="JBHUII010000001">
    <property type="protein sequence ID" value="MFD2205005.1"/>
    <property type="molecule type" value="Genomic_DNA"/>
</dbReference>
<proteinExistence type="predicted"/>
<keyword evidence="4 6" id="KW-0472">Membrane</keyword>
<feature type="compositionally biased region" description="Low complexity" evidence="5">
    <location>
        <begin position="149"/>
        <end position="159"/>
    </location>
</feature>
<feature type="transmembrane region" description="Helical" evidence="6">
    <location>
        <begin position="201"/>
        <end position="222"/>
    </location>
</feature>
<evidence type="ECO:0000256" key="5">
    <source>
        <dbReference type="SAM" id="MobiDB-lite"/>
    </source>
</evidence>
<feature type="compositionally biased region" description="Low complexity" evidence="5">
    <location>
        <begin position="12"/>
        <end position="24"/>
    </location>
</feature>
<dbReference type="PANTHER" id="PTHR15415:SF7">
    <property type="entry name" value="MICOS COMPLEX SUBUNIT MIC60"/>
    <property type="match status" value="1"/>
</dbReference>
<evidence type="ECO:0000256" key="4">
    <source>
        <dbReference type="ARBA" id="ARBA00023136"/>
    </source>
</evidence>
<protein>
    <submittedName>
        <fullName evidence="7">COG4223 family protein</fullName>
    </submittedName>
</protein>
<feature type="compositionally biased region" description="Basic and acidic residues" evidence="5">
    <location>
        <begin position="160"/>
        <end position="180"/>
    </location>
</feature>
<feature type="compositionally biased region" description="Polar residues" evidence="5">
    <location>
        <begin position="102"/>
        <end position="116"/>
    </location>
</feature>
<feature type="compositionally biased region" description="Polar residues" evidence="5">
    <location>
        <begin position="127"/>
        <end position="142"/>
    </location>
</feature>
<dbReference type="RefSeq" id="WP_380249134.1">
    <property type="nucleotide sequence ID" value="NZ_JBHUII010000001.1"/>
</dbReference>
<accession>A0ABW5BHW4</accession>
<dbReference type="NCBIfam" id="NF046037">
    <property type="entry name" value="carphisopro"/>
    <property type="match status" value="1"/>
</dbReference>
<dbReference type="PANTHER" id="PTHR15415">
    <property type="entry name" value="MITOFILIN"/>
    <property type="match status" value="1"/>
</dbReference>
<feature type="region of interest" description="Disordered" evidence="5">
    <location>
        <begin position="1"/>
        <end position="39"/>
    </location>
</feature>
<dbReference type="InterPro" id="IPR019133">
    <property type="entry name" value="MIC60"/>
</dbReference>
<evidence type="ECO:0000313" key="8">
    <source>
        <dbReference type="Proteomes" id="UP001597294"/>
    </source>
</evidence>
<evidence type="ECO:0000256" key="6">
    <source>
        <dbReference type="SAM" id="Phobius"/>
    </source>
</evidence>
<comment type="caution">
    <text evidence="7">The sequence shown here is derived from an EMBL/GenBank/DDBJ whole genome shotgun (WGS) entry which is preliminary data.</text>
</comment>
<dbReference type="Pfam" id="PF09731">
    <property type="entry name" value="Mitofilin"/>
    <property type="match status" value="1"/>
</dbReference>
<keyword evidence="8" id="KW-1185">Reference proteome</keyword>
<organism evidence="7 8">
    <name type="scientific">Kiloniella antarctica</name>
    <dbReference type="NCBI Taxonomy" id="1550907"/>
    <lineage>
        <taxon>Bacteria</taxon>
        <taxon>Pseudomonadati</taxon>
        <taxon>Pseudomonadota</taxon>
        <taxon>Alphaproteobacteria</taxon>
        <taxon>Rhodospirillales</taxon>
        <taxon>Kiloniellaceae</taxon>
        <taxon>Kiloniella</taxon>
    </lineage>
</organism>
<keyword evidence="3 6" id="KW-1133">Transmembrane helix</keyword>
<dbReference type="InterPro" id="IPR059216">
    <property type="entry name" value="LeuA_carph_isopro_dom"/>
</dbReference>
<reference evidence="8" key="1">
    <citation type="journal article" date="2019" name="Int. J. Syst. Evol. Microbiol.">
        <title>The Global Catalogue of Microorganisms (GCM) 10K type strain sequencing project: providing services to taxonomists for standard genome sequencing and annotation.</title>
        <authorList>
            <consortium name="The Broad Institute Genomics Platform"/>
            <consortium name="The Broad Institute Genome Sequencing Center for Infectious Disease"/>
            <person name="Wu L."/>
            <person name="Ma J."/>
        </authorList>
    </citation>
    <scope>NUCLEOTIDE SEQUENCE [LARGE SCALE GENOMIC DNA]</scope>
    <source>
        <strain evidence="8">CGMCC 4.7192</strain>
    </source>
</reference>
<feature type="region of interest" description="Disordered" evidence="5">
    <location>
        <begin position="85"/>
        <end position="182"/>
    </location>
</feature>
<feature type="compositionally biased region" description="Basic and acidic residues" evidence="5">
    <location>
        <begin position="1"/>
        <end position="10"/>
    </location>
</feature>